<sequence length="89" mass="10704">MKLLLKPRSNRQPNKKLRTFYNRNNNPDKVLTRKESLTLLLKQNDVQFIIVTIIVYRFILRYHVVDEQVGVDPSDYRYLIVGPCYDYLE</sequence>
<name>A0A336MD98_CULSO</name>
<evidence type="ECO:0000313" key="1">
    <source>
        <dbReference type="EMBL" id="SSX27890.1"/>
    </source>
</evidence>
<dbReference type="AlphaFoldDB" id="A0A336MD98"/>
<dbReference type="VEuPathDB" id="VectorBase:CSON014927"/>
<reference evidence="1" key="1">
    <citation type="submission" date="2018-07" db="EMBL/GenBank/DDBJ databases">
        <authorList>
            <person name="Quirk P.G."/>
            <person name="Krulwich T.A."/>
        </authorList>
    </citation>
    <scope>NUCLEOTIDE SEQUENCE</scope>
</reference>
<protein>
    <submittedName>
        <fullName evidence="1">CSON014927 protein</fullName>
    </submittedName>
</protein>
<organism evidence="1">
    <name type="scientific">Culicoides sonorensis</name>
    <name type="common">Biting midge</name>
    <dbReference type="NCBI Taxonomy" id="179676"/>
    <lineage>
        <taxon>Eukaryota</taxon>
        <taxon>Metazoa</taxon>
        <taxon>Ecdysozoa</taxon>
        <taxon>Arthropoda</taxon>
        <taxon>Hexapoda</taxon>
        <taxon>Insecta</taxon>
        <taxon>Pterygota</taxon>
        <taxon>Neoptera</taxon>
        <taxon>Endopterygota</taxon>
        <taxon>Diptera</taxon>
        <taxon>Nematocera</taxon>
        <taxon>Chironomoidea</taxon>
        <taxon>Ceratopogonidae</taxon>
        <taxon>Ceratopogoninae</taxon>
        <taxon>Culicoides</taxon>
        <taxon>Monoculicoides</taxon>
    </lineage>
</organism>
<accession>A0A336MD98</accession>
<dbReference type="EMBL" id="UFQT01000897">
    <property type="protein sequence ID" value="SSX27890.1"/>
    <property type="molecule type" value="Genomic_DNA"/>
</dbReference>
<proteinExistence type="predicted"/>
<gene>
    <name evidence="1" type="primary">CSON014927</name>
</gene>